<keyword evidence="2" id="KW-0689">Ribosomal protein</keyword>
<dbReference type="EMBL" id="GBRD01005172">
    <property type="protein sequence ID" value="JAG60649.1"/>
    <property type="molecule type" value="Transcribed_RNA"/>
</dbReference>
<feature type="region of interest" description="Disordered" evidence="1">
    <location>
        <begin position="1"/>
        <end position="23"/>
    </location>
</feature>
<dbReference type="EMBL" id="GBHO01023213">
    <property type="protein sequence ID" value="JAG20391.1"/>
    <property type="molecule type" value="Transcribed_RNA"/>
</dbReference>
<proteinExistence type="predicted"/>
<sequence>MRNQGTSKPTVSTFEKHEEGLNHQDFVFDDEEELGCHFNASEDVEEPSCSNFQNSNVHFYQERSFETATDQQEVSRQYDSNKKVIDYLNRIGDSGLDEMKKNIKKRNQTKETSYAAKVEEIQNSAKAHILKNYLTSFPNKTQRRGETKNIGKQNHSKNSTSASVKKQGETGMTKDEVVDRILTTSLSRYTEK</sequence>
<evidence type="ECO:0000313" key="2">
    <source>
        <dbReference type="EMBL" id="JAG20391.1"/>
    </source>
</evidence>
<accession>A0A0A9XL63</accession>
<reference evidence="2" key="1">
    <citation type="journal article" date="2014" name="PLoS ONE">
        <title>Transcriptome-Based Identification of ABC Transporters in the Western Tarnished Plant Bug Lygus hesperus.</title>
        <authorList>
            <person name="Hull J.J."/>
            <person name="Chaney K."/>
            <person name="Geib S.M."/>
            <person name="Fabrick J.A."/>
            <person name="Brent C.S."/>
            <person name="Walsh D."/>
            <person name="Lavine L.C."/>
        </authorList>
    </citation>
    <scope>NUCLEOTIDE SEQUENCE</scope>
</reference>
<reference evidence="3" key="3">
    <citation type="submission" date="2014-09" db="EMBL/GenBank/DDBJ databases">
        <authorList>
            <person name="Magalhaes I.L.F."/>
            <person name="Oliveira U."/>
            <person name="Santos F.R."/>
            <person name="Vidigal T.H.D.A."/>
            <person name="Brescovit A.D."/>
            <person name="Santos A.J."/>
        </authorList>
    </citation>
    <scope>NUCLEOTIDE SEQUENCE</scope>
</reference>
<feature type="compositionally biased region" description="Polar residues" evidence="1">
    <location>
        <begin position="1"/>
        <end position="13"/>
    </location>
</feature>
<feature type="compositionally biased region" description="Polar residues" evidence="1">
    <location>
        <begin position="150"/>
        <end position="164"/>
    </location>
</feature>
<feature type="compositionally biased region" description="Polar residues" evidence="1">
    <location>
        <begin position="182"/>
        <end position="192"/>
    </location>
</feature>
<evidence type="ECO:0000313" key="3">
    <source>
        <dbReference type="EMBL" id="JAG60649.1"/>
    </source>
</evidence>
<evidence type="ECO:0000256" key="1">
    <source>
        <dbReference type="SAM" id="MobiDB-lite"/>
    </source>
</evidence>
<organism evidence="2">
    <name type="scientific">Lygus hesperus</name>
    <name type="common">Western plant bug</name>
    <dbReference type="NCBI Taxonomy" id="30085"/>
    <lineage>
        <taxon>Eukaryota</taxon>
        <taxon>Metazoa</taxon>
        <taxon>Ecdysozoa</taxon>
        <taxon>Arthropoda</taxon>
        <taxon>Hexapoda</taxon>
        <taxon>Insecta</taxon>
        <taxon>Pterygota</taxon>
        <taxon>Neoptera</taxon>
        <taxon>Paraneoptera</taxon>
        <taxon>Hemiptera</taxon>
        <taxon>Heteroptera</taxon>
        <taxon>Panheteroptera</taxon>
        <taxon>Cimicomorpha</taxon>
        <taxon>Miridae</taxon>
        <taxon>Mirini</taxon>
        <taxon>Lygus</taxon>
    </lineage>
</organism>
<name>A0A0A9XL63_LYGHE</name>
<gene>
    <name evidence="2" type="primary">rpsF</name>
    <name evidence="2" type="ORF">CM83_12699</name>
</gene>
<dbReference type="AlphaFoldDB" id="A0A0A9XL63"/>
<feature type="compositionally biased region" description="Basic and acidic residues" evidence="1">
    <location>
        <begin position="166"/>
        <end position="179"/>
    </location>
</feature>
<protein>
    <submittedName>
        <fullName evidence="2">30S ribosomal protein S6</fullName>
    </submittedName>
</protein>
<keyword evidence="2" id="KW-0687">Ribonucleoprotein</keyword>
<feature type="region of interest" description="Disordered" evidence="1">
    <location>
        <begin position="135"/>
        <end position="192"/>
    </location>
</feature>
<dbReference type="GO" id="GO:0005840">
    <property type="term" value="C:ribosome"/>
    <property type="evidence" value="ECO:0007669"/>
    <property type="project" value="UniProtKB-KW"/>
</dbReference>
<reference evidence="2" key="2">
    <citation type="submission" date="2014-07" db="EMBL/GenBank/DDBJ databases">
        <authorList>
            <person name="Hull J."/>
        </authorList>
    </citation>
    <scope>NUCLEOTIDE SEQUENCE</scope>
</reference>